<reference evidence="1 2" key="1">
    <citation type="submission" date="2017-04" db="EMBL/GenBank/DDBJ databases">
        <title>Draft genome sequence of Zooshikella ganghwensis VG4 isolated from Red Sea sediments.</title>
        <authorList>
            <person name="Rehman Z."/>
            <person name="Alam I."/>
            <person name="Kamau A."/>
            <person name="Bajic V."/>
            <person name="Leiknes T."/>
        </authorList>
    </citation>
    <scope>NUCLEOTIDE SEQUENCE [LARGE SCALE GENOMIC DNA]</scope>
    <source>
        <strain evidence="1 2">VG4</strain>
    </source>
</reference>
<keyword evidence="2" id="KW-1185">Reference proteome</keyword>
<dbReference type="AlphaFoldDB" id="A0A4V1IP69"/>
<gene>
    <name evidence="1" type="ORF">B9G39_23585</name>
</gene>
<comment type="caution">
    <text evidence="1">The sequence shown here is derived from an EMBL/GenBank/DDBJ whole genome shotgun (WGS) entry which is preliminary data.</text>
</comment>
<dbReference type="EMBL" id="NDXW01000001">
    <property type="protein sequence ID" value="RDH46191.1"/>
    <property type="molecule type" value="Genomic_DNA"/>
</dbReference>
<dbReference type="RefSeq" id="WP_094788996.1">
    <property type="nucleotide sequence ID" value="NZ_NDXW01000001.1"/>
</dbReference>
<evidence type="ECO:0000313" key="1">
    <source>
        <dbReference type="EMBL" id="RDH46191.1"/>
    </source>
</evidence>
<evidence type="ECO:0000313" key="2">
    <source>
        <dbReference type="Proteomes" id="UP000257039"/>
    </source>
</evidence>
<organism evidence="1 2">
    <name type="scientific">Zooshikella ganghwensis</name>
    <dbReference type="NCBI Taxonomy" id="202772"/>
    <lineage>
        <taxon>Bacteria</taxon>
        <taxon>Pseudomonadati</taxon>
        <taxon>Pseudomonadota</taxon>
        <taxon>Gammaproteobacteria</taxon>
        <taxon>Oceanospirillales</taxon>
        <taxon>Zooshikellaceae</taxon>
        <taxon>Zooshikella</taxon>
    </lineage>
</organism>
<accession>A0A4V1IP69</accession>
<dbReference type="Proteomes" id="UP000257039">
    <property type="component" value="Unassembled WGS sequence"/>
</dbReference>
<sequence length="77" mass="8720">MANDCYKASDLYPNCEIPEEVNEKYTQFGWSVSRQNDTTDGPKRLNKADVVYIETCPTPLSGQQQTRPARLCHLLAV</sequence>
<proteinExistence type="predicted"/>
<protein>
    <submittedName>
        <fullName evidence="1">Uncharacterized protein</fullName>
    </submittedName>
</protein>
<name>A0A4V1IP69_9GAMM</name>